<proteinExistence type="predicted"/>
<dbReference type="RefSeq" id="WP_226392683.1">
    <property type="nucleotide sequence ID" value="NZ_JADCKB010000011.1"/>
</dbReference>
<evidence type="ECO:0000313" key="2">
    <source>
        <dbReference type="Proteomes" id="UP000806542"/>
    </source>
</evidence>
<dbReference type="Proteomes" id="UP000806542">
    <property type="component" value="Unassembled WGS sequence"/>
</dbReference>
<protein>
    <submittedName>
        <fullName evidence="1">Uncharacterized protein</fullName>
    </submittedName>
</protein>
<sequence>MRVWGMGSYWNDSEPKNKIEDFIKNQVASIGWTKENAPALYNMVQEMEKGDIIYIKSYVMKKRELRIKAIGIITDKKLLNIENLNDQCFSVNWLKKPEDNLPVIKMEPRYLRYNVYSCTLYPEYNEEIAEKIREMAGFPKDYK</sequence>
<keyword evidence="2" id="KW-1185">Reference proteome</keyword>
<comment type="caution">
    <text evidence="1">The sequence shown here is derived from an EMBL/GenBank/DDBJ whole genome shotgun (WGS) entry which is preliminary data.</text>
</comment>
<accession>A0A9D5R957</accession>
<evidence type="ECO:0000313" key="1">
    <source>
        <dbReference type="EMBL" id="MBE5040134.1"/>
    </source>
</evidence>
<name>A0A9D5R957_9FIRM</name>
<gene>
    <name evidence="1" type="ORF">INF28_06630</name>
</gene>
<organism evidence="1 2">
    <name type="scientific">Ructibacterium gallinarum</name>
    <dbReference type="NCBI Taxonomy" id="2779355"/>
    <lineage>
        <taxon>Bacteria</taxon>
        <taxon>Bacillati</taxon>
        <taxon>Bacillota</taxon>
        <taxon>Clostridia</taxon>
        <taxon>Eubacteriales</taxon>
        <taxon>Oscillospiraceae</taxon>
        <taxon>Ructibacterium</taxon>
    </lineage>
</organism>
<dbReference type="AlphaFoldDB" id="A0A9D5R957"/>
<reference evidence="1" key="1">
    <citation type="submission" date="2020-10" db="EMBL/GenBank/DDBJ databases">
        <title>ChiBAC.</title>
        <authorList>
            <person name="Zenner C."/>
            <person name="Hitch T.C.A."/>
            <person name="Clavel T."/>
        </authorList>
    </citation>
    <scope>NUCLEOTIDE SEQUENCE</scope>
    <source>
        <strain evidence="1">DSM 107454</strain>
    </source>
</reference>
<dbReference type="EMBL" id="JADCKB010000011">
    <property type="protein sequence ID" value="MBE5040134.1"/>
    <property type="molecule type" value="Genomic_DNA"/>
</dbReference>